<feature type="chain" id="PRO_5020988536" description="PXPV repeat-containing protein" evidence="1">
    <location>
        <begin position="23"/>
        <end position="118"/>
    </location>
</feature>
<evidence type="ECO:0000313" key="3">
    <source>
        <dbReference type="Proteomes" id="UP000295611"/>
    </source>
</evidence>
<name>A0A4R7B5T1_9NEIS</name>
<dbReference type="EMBL" id="SNZP01000008">
    <property type="protein sequence ID" value="TDR78394.1"/>
    <property type="molecule type" value="Genomic_DNA"/>
</dbReference>
<dbReference type="AlphaFoldDB" id="A0A4R7B5T1"/>
<comment type="caution">
    <text evidence="2">The sequence shown here is derived from an EMBL/GenBank/DDBJ whole genome shotgun (WGS) entry which is preliminary data.</text>
</comment>
<evidence type="ECO:0000256" key="1">
    <source>
        <dbReference type="SAM" id="SignalP"/>
    </source>
</evidence>
<accession>A0A4R7B5T1</accession>
<keyword evidence="3" id="KW-1185">Reference proteome</keyword>
<dbReference type="OrthoDB" id="5397649at2"/>
<protein>
    <recommendedName>
        <fullName evidence="4">PXPV repeat-containing protein</fullName>
    </recommendedName>
</protein>
<proteinExistence type="predicted"/>
<gene>
    <name evidence="2" type="ORF">DFP86_108112</name>
</gene>
<keyword evidence="1" id="KW-0732">Signal</keyword>
<organism evidence="2 3">
    <name type="scientific">Paludibacterium purpuratum</name>
    <dbReference type="NCBI Taxonomy" id="1144873"/>
    <lineage>
        <taxon>Bacteria</taxon>
        <taxon>Pseudomonadati</taxon>
        <taxon>Pseudomonadota</taxon>
        <taxon>Betaproteobacteria</taxon>
        <taxon>Neisseriales</taxon>
        <taxon>Chromobacteriaceae</taxon>
        <taxon>Paludibacterium</taxon>
    </lineage>
</organism>
<sequence length="118" mass="12645">MKWIGKIVPALFVGSIAANAMAAHVVVGVGFGFGPYWHQPVYVVPAPVYAYPPPAVVVPSAPPVYVQQMPANEVSTAPTSGNTWYYCNKPKGYYPYVQKCKGPWLPVPASPPEGEDAP</sequence>
<dbReference type="RefSeq" id="WP_133681158.1">
    <property type="nucleotide sequence ID" value="NZ_SNZP01000008.1"/>
</dbReference>
<evidence type="ECO:0008006" key="4">
    <source>
        <dbReference type="Google" id="ProtNLM"/>
    </source>
</evidence>
<reference evidence="2 3" key="1">
    <citation type="submission" date="2019-03" db="EMBL/GenBank/DDBJ databases">
        <title>Genomic Encyclopedia of Type Strains, Phase III (KMG-III): the genomes of soil and plant-associated and newly described type strains.</title>
        <authorList>
            <person name="Whitman W."/>
        </authorList>
    </citation>
    <scope>NUCLEOTIDE SEQUENCE [LARGE SCALE GENOMIC DNA]</scope>
    <source>
        <strain evidence="2 3">CECT 8976</strain>
    </source>
</reference>
<dbReference type="Proteomes" id="UP000295611">
    <property type="component" value="Unassembled WGS sequence"/>
</dbReference>
<feature type="signal peptide" evidence="1">
    <location>
        <begin position="1"/>
        <end position="22"/>
    </location>
</feature>
<evidence type="ECO:0000313" key="2">
    <source>
        <dbReference type="EMBL" id="TDR78394.1"/>
    </source>
</evidence>